<reference evidence="2" key="3">
    <citation type="submission" date="2016-06" db="UniProtKB">
        <authorList>
            <consortium name="WormBaseParasite"/>
        </authorList>
    </citation>
    <scope>IDENTIFICATION</scope>
</reference>
<dbReference type="Proteomes" id="UP000050741">
    <property type="component" value="Unassembled WGS sequence"/>
</dbReference>
<keyword evidence="1" id="KW-1185">Reference proteome</keyword>
<proteinExistence type="predicted"/>
<sequence>MMDNKSNVQASEQQPSALYTFVKQYFVEIIGKKTPVPTSKEKLLHCTLFSFGWELHFRVRFTYKEFLDYFFAKSTDECKDVYSIETLDSFMLEFFNEPLRNYTSVIQIDVDQCKGVRQFAEALAEHFLERLYALTESKLASICEIGAELDIVPDYLQEENVEKLRQKKVQQTFNIMHMSNSTPTTFYEILKSTQRIATNLS</sequence>
<name>A0A183BJX7_GLOPA</name>
<evidence type="ECO:0000313" key="2">
    <source>
        <dbReference type="WBParaSite" id="GPLIN_000090600"/>
    </source>
</evidence>
<organism evidence="1 2">
    <name type="scientific">Globodera pallida</name>
    <name type="common">Potato cyst nematode worm</name>
    <name type="synonym">Heterodera pallida</name>
    <dbReference type="NCBI Taxonomy" id="36090"/>
    <lineage>
        <taxon>Eukaryota</taxon>
        <taxon>Metazoa</taxon>
        <taxon>Ecdysozoa</taxon>
        <taxon>Nematoda</taxon>
        <taxon>Chromadorea</taxon>
        <taxon>Rhabditida</taxon>
        <taxon>Tylenchina</taxon>
        <taxon>Tylenchomorpha</taxon>
        <taxon>Tylenchoidea</taxon>
        <taxon>Heteroderidae</taxon>
        <taxon>Heteroderinae</taxon>
        <taxon>Globodera</taxon>
    </lineage>
</organism>
<reference evidence="1" key="1">
    <citation type="submission" date="2013-12" db="EMBL/GenBank/DDBJ databases">
        <authorList>
            <person name="Aslett M."/>
        </authorList>
    </citation>
    <scope>NUCLEOTIDE SEQUENCE [LARGE SCALE GENOMIC DNA]</scope>
    <source>
        <strain evidence="1">Lindley</strain>
    </source>
</reference>
<accession>A0A183BJX7</accession>
<dbReference type="WBParaSite" id="GPLIN_000090600">
    <property type="protein sequence ID" value="GPLIN_000090600"/>
    <property type="gene ID" value="GPLIN_000090600"/>
</dbReference>
<protein>
    <submittedName>
        <fullName evidence="2">Uncharacterized protein</fullName>
    </submittedName>
</protein>
<evidence type="ECO:0000313" key="1">
    <source>
        <dbReference type="Proteomes" id="UP000050741"/>
    </source>
</evidence>
<reference evidence="1" key="2">
    <citation type="submission" date="2014-05" db="EMBL/GenBank/DDBJ databases">
        <title>The genome and life-stage specific transcriptomes of Globodera pallida elucidate key aspects of plant parasitism by a cyst nematode.</title>
        <authorList>
            <person name="Cotton J.A."/>
            <person name="Lilley C.J."/>
            <person name="Jones L.M."/>
            <person name="Kikuchi T."/>
            <person name="Reid A.J."/>
            <person name="Thorpe P."/>
            <person name="Tsai I.J."/>
            <person name="Beasley H."/>
            <person name="Blok V."/>
            <person name="Cock P.J.A."/>
            <person name="Van den Akker S.E."/>
            <person name="Holroyd N."/>
            <person name="Hunt M."/>
            <person name="Mantelin S."/>
            <person name="Naghra H."/>
            <person name="Pain A."/>
            <person name="Palomares-Rius J.E."/>
            <person name="Zarowiecki M."/>
            <person name="Berriman M."/>
            <person name="Jones J.T."/>
            <person name="Urwin P.E."/>
        </authorList>
    </citation>
    <scope>NUCLEOTIDE SEQUENCE [LARGE SCALE GENOMIC DNA]</scope>
    <source>
        <strain evidence="1">Lindley</strain>
    </source>
</reference>
<dbReference type="AlphaFoldDB" id="A0A183BJX7"/>